<dbReference type="EMBL" id="CAMXCT030001068">
    <property type="protein sequence ID" value="CAL4773601.1"/>
    <property type="molecule type" value="Genomic_DNA"/>
</dbReference>
<dbReference type="AlphaFoldDB" id="A0A9P1C728"/>
<proteinExistence type="predicted"/>
<organism evidence="1">
    <name type="scientific">Cladocopium goreaui</name>
    <dbReference type="NCBI Taxonomy" id="2562237"/>
    <lineage>
        <taxon>Eukaryota</taxon>
        <taxon>Sar</taxon>
        <taxon>Alveolata</taxon>
        <taxon>Dinophyceae</taxon>
        <taxon>Suessiales</taxon>
        <taxon>Symbiodiniaceae</taxon>
        <taxon>Cladocopium</taxon>
    </lineage>
</organism>
<dbReference type="Proteomes" id="UP001152797">
    <property type="component" value="Unassembled WGS sequence"/>
</dbReference>
<accession>A0A9P1C728</accession>
<feature type="non-terminal residue" evidence="1">
    <location>
        <position position="1"/>
    </location>
</feature>
<dbReference type="EMBL" id="CAMXCT010001068">
    <property type="protein sequence ID" value="CAI3986289.1"/>
    <property type="molecule type" value="Genomic_DNA"/>
</dbReference>
<name>A0A9P1C728_9DINO</name>
<protein>
    <submittedName>
        <fullName evidence="1">Uncharacterized protein</fullName>
    </submittedName>
</protein>
<evidence type="ECO:0000313" key="3">
    <source>
        <dbReference type="Proteomes" id="UP001152797"/>
    </source>
</evidence>
<reference evidence="2 3" key="2">
    <citation type="submission" date="2024-05" db="EMBL/GenBank/DDBJ databases">
        <authorList>
            <person name="Chen Y."/>
            <person name="Shah S."/>
            <person name="Dougan E. K."/>
            <person name="Thang M."/>
            <person name="Chan C."/>
        </authorList>
    </citation>
    <scope>NUCLEOTIDE SEQUENCE [LARGE SCALE GENOMIC DNA]</scope>
</reference>
<gene>
    <name evidence="1" type="ORF">C1SCF055_LOCUS13655</name>
</gene>
<keyword evidence="3" id="KW-1185">Reference proteome</keyword>
<evidence type="ECO:0000313" key="1">
    <source>
        <dbReference type="EMBL" id="CAI3986289.1"/>
    </source>
</evidence>
<comment type="caution">
    <text evidence="1">The sequence shown here is derived from an EMBL/GenBank/DDBJ whole genome shotgun (WGS) entry which is preliminary data.</text>
</comment>
<evidence type="ECO:0000313" key="2">
    <source>
        <dbReference type="EMBL" id="CAL4773601.1"/>
    </source>
</evidence>
<sequence length="121" mass="13738">GVANSLWTLRKLKHYDQPLLDTFSKRIAVNCRNFKVQELVNSVWTSATLQCLDLTLLKVVEGEMMARCEGCSEKRQIQPQDVSNLVWSLSTLRERPLPLLMRLASRAPATEFEAQHLANVA</sequence>
<reference evidence="1" key="1">
    <citation type="submission" date="2022-10" db="EMBL/GenBank/DDBJ databases">
        <authorList>
            <person name="Chen Y."/>
            <person name="Dougan E. K."/>
            <person name="Chan C."/>
            <person name="Rhodes N."/>
            <person name="Thang M."/>
        </authorList>
    </citation>
    <scope>NUCLEOTIDE SEQUENCE</scope>
</reference>
<dbReference type="EMBL" id="CAMXCT020001068">
    <property type="protein sequence ID" value="CAL1139664.1"/>
    <property type="molecule type" value="Genomic_DNA"/>
</dbReference>